<dbReference type="EnsemblMetazoa" id="XM_012200675.1">
    <property type="protein sequence ID" value="XP_012056065.1"/>
    <property type="gene ID" value="LOC105619146"/>
</dbReference>
<dbReference type="AlphaFoldDB" id="A0A158NEV7"/>
<organism evidence="1 2">
    <name type="scientific">Atta cephalotes</name>
    <name type="common">Leafcutter ant</name>
    <dbReference type="NCBI Taxonomy" id="12957"/>
    <lineage>
        <taxon>Eukaryota</taxon>
        <taxon>Metazoa</taxon>
        <taxon>Ecdysozoa</taxon>
        <taxon>Arthropoda</taxon>
        <taxon>Hexapoda</taxon>
        <taxon>Insecta</taxon>
        <taxon>Pterygota</taxon>
        <taxon>Neoptera</taxon>
        <taxon>Endopterygota</taxon>
        <taxon>Hymenoptera</taxon>
        <taxon>Apocrita</taxon>
        <taxon>Aculeata</taxon>
        <taxon>Formicoidea</taxon>
        <taxon>Formicidae</taxon>
        <taxon>Myrmicinae</taxon>
        <taxon>Atta</taxon>
    </lineage>
</organism>
<dbReference type="Proteomes" id="UP000005205">
    <property type="component" value="Unassembled WGS sequence"/>
</dbReference>
<reference evidence="2" key="1">
    <citation type="journal article" date="2011" name="PLoS Genet.">
        <title>The genome sequence of the leaf-cutter ant Atta cephalotes reveals insights into its obligate symbiotic lifestyle.</title>
        <authorList>
            <person name="Suen G."/>
            <person name="Teiling C."/>
            <person name="Li L."/>
            <person name="Holt C."/>
            <person name="Abouheif E."/>
            <person name="Bornberg-Bauer E."/>
            <person name="Bouffard P."/>
            <person name="Caldera E.J."/>
            <person name="Cash E."/>
            <person name="Cavanaugh A."/>
            <person name="Denas O."/>
            <person name="Elhaik E."/>
            <person name="Fave M.J."/>
            <person name="Gadau J."/>
            <person name="Gibson J.D."/>
            <person name="Graur D."/>
            <person name="Grubbs K.J."/>
            <person name="Hagen D.E."/>
            <person name="Harkins T.T."/>
            <person name="Helmkampf M."/>
            <person name="Hu H."/>
            <person name="Johnson B.R."/>
            <person name="Kim J."/>
            <person name="Marsh S.E."/>
            <person name="Moeller J.A."/>
            <person name="Munoz-Torres M.C."/>
            <person name="Murphy M.C."/>
            <person name="Naughton M.C."/>
            <person name="Nigam S."/>
            <person name="Overson R."/>
            <person name="Rajakumar R."/>
            <person name="Reese J.T."/>
            <person name="Scott J.J."/>
            <person name="Smith C.R."/>
            <person name="Tao S."/>
            <person name="Tsutsui N.D."/>
            <person name="Viljakainen L."/>
            <person name="Wissler L."/>
            <person name="Yandell M.D."/>
            <person name="Zimmer F."/>
            <person name="Taylor J."/>
            <person name="Slater S.C."/>
            <person name="Clifton S.W."/>
            <person name="Warren W.C."/>
            <person name="Elsik C.G."/>
            <person name="Smith C.D."/>
            <person name="Weinstock G.M."/>
            <person name="Gerardo N.M."/>
            <person name="Currie C.R."/>
        </authorList>
    </citation>
    <scope>NUCLEOTIDE SEQUENCE [LARGE SCALE GENOMIC DNA]</scope>
</reference>
<dbReference type="OrthoDB" id="6160353at2759"/>
<reference evidence="1" key="2">
    <citation type="submission" date="2016-04" db="UniProtKB">
        <authorList>
            <consortium name="EnsemblMetazoa"/>
        </authorList>
    </citation>
    <scope>IDENTIFICATION</scope>
</reference>
<protein>
    <submittedName>
        <fullName evidence="1">Uncharacterized protein</fullName>
    </submittedName>
</protein>
<evidence type="ECO:0000313" key="2">
    <source>
        <dbReference type="Proteomes" id="UP000005205"/>
    </source>
</evidence>
<evidence type="ECO:0000313" key="1">
    <source>
        <dbReference type="EnsemblMetazoa" id="XP_012056065.1"/>
    </source>
</evidence>
<keyword evidence="2" id="KW-1185">Reference proteome</keyword>
<gene>
    <name evidence="1" type="primary">105619146</name>
</gene>
<proteinExistence type="predicted"/>
<accession>A0A158NEV7</accession>
<name>A0A158NEV7_ATTCE</name>
<dbReference type="InParanoid" id="A0A158NEV7"/>
<dbReference type="KEGG" id="acep:105619146"/>
<dbReference type="EMBL" id="ADTU01013241">
    <property type="status" value="NOT_ANNOTATED_CDS"/>
    <property type="molecule type" value="Genomic_DNA"/>
</dbReference>
<sequence>MEKLCPVCEKNGIKKKIKAFQINLEEAVWSCEAEECSWPIGYEELTFFPRAASFYNWEEPSFAKEDIPVPMEFTLYTPPVTPGSELTKELTEITSAEYSSCPTMEDKIETVPECEFITSTKESTDFNKSSLFEPFELVDVNSKESKNMSKQIVDVRTLPKIVNIKKTNINLKIFSNIDNNCDNRKLQERNYSFMNTNVVDTFKNLDISNKCTEFGLSQQYNTTNEQNENGKLQLEATVNEVKTDIGTETLSKAKNTLIDLDTTINLDTTNQSTESISNNDIDTLLEDILNNENNLPIALNDDWLNMLVS</sequence>